<protein>
    <submittedName>
        <fullName evidence="1">Uncharacterized protein</fullName>
    </submittedName>
</protein>
<accession>A0A4V3CWV8</accession>
<dbReference type="AlphaFoldDB" id="A0A4V3CWV8"/>
<evidence type="ECO:0000313" key="1">
    <source>
        <dbReference type="EMBL" id="TDP87878.1"/>
    </source>
</evidence>
<name>A0A4V3CWV8_9BURK</name>
<dbReference type="RefSeq" id="WP_133605563.1">
    <property type="nucleotide sequence ID" value="NZ_SNXW01000001.1"/>
</dbReference>
<gene>
    <name evidence="1" type="ORF">EV672_1019</name>
</gene>
<keyword evidence="2" id="KW-1185">Reference proteome</keyword>
<dbReference type="Proteomes" id="UP000294593">
    <property type="component" value="Unassembled WGS sequence"/>
</dbReference>
<proteinExistence type="predicted"/>
<evidence type="ECO:0000313" key="2">
    <source>
        <dbReference type="Proteomes" id="UP000294593"/>
    </source>
</evidence>
<comment type="caution">
    <text evidence="1">The sequence shown here is derived from an EMBL/GenBank/DDBJ whole genome shotgun (WGS) entry which is preliminary data.</text>
</comment>
<organism evidence="1 2">
    <name type="scientific">Aquabacterium commune</name>
    <dbReference type="NCBI Taxonomy" id="70586"/>
    <lineage>
        <taxon>Bacteria</taxon>
        <taxon>Pseudomonadati</taxon>
        <taxon>Pseudomonadota</taxon>
        <taxon>Betaproteobacteria</taxon>
        <taxon>Burkholderiales</taxon>
        <taxon>Aquabacterium</taxon>
    </lineage>
</organism>
<dbReference type="EMBL" id="SNXW01000001">
    <property type="protein sequence ID" value="TDP87878.1"/>
    <property type="molecule type" value="Genomic_DNA"/>
</dbReference>
<sequence>MTADPPLWRMSLSGSELARITREGDDLVLAFAVAQVQPATPPRLGQGDDTAYLAGVVWRLLGATAVGAEPAPEGLWGRLADSELRVAGEGRARVAFDLPGTLTGPLTLRLCTALGTVWTLQAQGLAVVLPDAGVPRPSLAC</sequence>
<reference evidence="1 2" key="1">
    <citation type="submission" date="2019-03" db="EMBL/GenBank/DDBJ databases">
        <title>Genomic Encyclopedia of Type Strains, Phase IV (KMG-IV): sequencing the most valuable type-strain genomes for metagenomic binning, comparative biology and taxonomic classification.</title>
        <authorList>
            <person name="Goeker M."/>
        </authorList>
    </citation>
    <scope>NUCLEOTIDE SEQUENCE [LARGE SCALE GENOMIC DNA]</scope>
    <source>
        <strain evidence="1 2">DSM 11901</strain>
    </source>
</reference>